<dbReference type="EMBL" id="JACOGD010000003">
    <property type="protein sequence ID" value="MBC3931351.1"/>
    <property type="molecule type" value="Genomic_DNA"/>
</dbReference>
<organism evidence="2 3">
    <name type="scientific">Undibacterium curvum</name>
    <dbReference type="NCBI Taxonomy" id="2762294"/>
    <lineage>
        <taxon>Bacteria</taxon>
        <taxon>Pseudomonadati</taxon>
        <taxon>Pseudomonadota</taxon>
        <taxon>Betaproteobacteria</taxon>
        <taxon>Burkholderiales</taxon>
        <taxon>Oxalobacteraceae</taxon>
        <taxon>Undibacterium</taxon>
    </lineage>
</organism>
<name>A0ABR7A370_9BURK</name>
<evidence type="ECO:0008006" key="4">
    <source>
        <dbReference type="Google" id="ProtNLM"/>
    </source>
</evidence>
<protein>
    <recommendedName>
        <fullName evidence="4">Lipoprotein</fullName>
    </recommendedName>
</protein>
<accession>A0ABR7A370</accession>
<comment type="caution">
    <text evidence="2">The sequence shown here is derived from an EMBL/GenBank/DDBJ whole genome shotgun (WGS) entry which is preliminary data.</text>
</comment>
<keyword evidence="3" id="KW-1185">Reference proteome</keyword>
<feature type="chain" id="PRO_5045834457" description="Lipoprotein" evidence="1">
    <location>
        <begin position="18"/>
        <end position="229"/>
    </location>
</feature>
<feature type="signal peptide" evidence="1">
    <location>
        <begin position="1"/>
        <end position="17"/>
    </location>
</feature>
<dbReference type="Proteomes" id="UP000654304">
    <property type="component" value="Unassembled WGS sequence"/>
</dbReference>
<evidence type="ECO:0000256" key="1">
    <source>
        <dbReference type="SAM" id="SignalP"/>
    </source>
</evidence>
<sequence length="229" mass="26151">MKILRLSLMCIVLTACSSLPPPSTQPDCGVWSYAIPQPSSTDLSFYDKEAEQRSRSLRLQCRQLASAGSEPVNKTVIASDDKVSARKIKLSHDIQIDVTNRWEAAALPTPLYTYFMKNRQANAALSVAIYEQNPLLAWSDNRDALYQRVQAELSEFAAERFEELVIHGNKVSMFEYLGKDRLAQQPLRFMAAHYRIARQNVYLTMWISANDYAANREEFKRILLSVQRP</sequence>
<proteinExistence type="predicted"/>
<reference evidence="2 3" key="1">
    <citation type="submission" date="2020-08" db="EMBL/GenBank/DDBJ databases">
        <title>Novel species isolated from subtropical streams in China.</title>
        <authorList>
            <person name="Lu H."/>
        </authorList>
    </citation>
    <scope>NUCLEOTIDE SEQUENCE [LARGE SCALE GENOMIC DNA]</scope>
    <source>
        <strain evidence="2 3">CY22W</strain>
    </source>
</reference>
<keyword evidence="1" id="KW-0732">Signal</keyword>
<dbReference type="PROSITE" id="PS51257">
    <property type="entry name" value="PROKAR_LIPOPROTEIN"/>
    <property type="match status" value="1"/>
</dbReference>
<dbReference type="RefSeq" id="WP_186903125.1">
    <property type="nucleotide sequence ID" value="NZ_JACOGD010000003.1"/>
</dbReference>
<gene>
    <name evidence="2" type="ORF">H8K43_06665</name>
</gene>
<evidence type="ECO:0000313" key="2">
    <source>
        <dbReference type="EMBL" id="MBC3931351.1"/>
    </source>
</evidence>
<evidence type="ECO:0000313" key="3">
    <source>
        <dbReference type="Proteomes" id="UP000654304"/>
    </source>
</evidence>